<name>A0A1H7GLN8_9GAMM</name>
<protein>
    <submittedName>
        <fullName evidence="2">2OG-Fe(II) oxygenase superfamily protein</fullName>
    </submittedName>
</protein>
<evidence type="ECO:0000313" key="2">
    <source>
        <dbReference type="EMBL" id="SEK38457.1"/>
    </source>
</evidence>
<accession>A0A1H7GLN8</accession>
<dbReference type="PANTHER" id="PTHR12117">
    <property type="entry name" value="HISTONE ACETYLTRANSFERASE COMPLEX"/>
    <property type="match status" value="1"/>
</dbReference>
<keyword evidence="3" id="KW-1185">Reference proteome</keyword>
<dbReference type="GO" id="GO:0005737">
    <property type="term" value="C:cytoplasm"/>
    <property type="evidence" value="ECO:0007669"/>
    <property type="project" value="TreeGrafter"/>
</dbReference>
<dbReference type="Proteomes" id="UP000199297">
    <property type="component" value="Unassembled WGS sequence"/>
</dbReference>
<organism evidence="2 3">
    <name type="scientific">Colwellia chukchiensis</name>
    <dbReference type="NCBI Taxonomy" id="641665"/>
    <lineage>
        <taxon>Bacteria</taxon>
        <taxon>Pseudomonadati</taxon>
        <taxon>Pseudomonadota</taxon>
        <taxon>Gammaproteobacteria</taxon>
        <taxon>Alteromonadales</taxon>
        <taxon>Colwelliaceae</taxon>
        <taxon>Colwellia</taxon>
    </lineage>
</organism>
<reference evidence="3" key="1">
    <citation type="submission" date="2016-10" db="EMBL/GenBank/DDBJ databases">
        <authorList>
            <person name="Varghese N."/>
            <person name="Submissions S."/>
        </authorList>
    </citation>
    <scope>NUCLEOTIDE SEQUENCE [LARGE SCALE GENOMIC DNA]</scope>
    <source>
        <strain evidence="3">CGMCC 1.9127</strain>
    </source>
</reference>
<feature type="domain" description="Prolyl 3,4-dihydroxylase TPA1/OFD1 N-terminal" evidence="1">
    <location>
        <begin position="143"/>
        <end position="235"/>
    </location>
</feature>
<dbReference type="GO" id="GO:0006449">
    <property type="term" value="P:regulation of translational termination"/>
    <property type="evidence" value="ECO:0007669"/>
    <property type="project" value="TreeGrafter"/>
</dbReference>
<dbReference type="RefSeq" id="WP_085282861.1">
    <property type="nucleotide sequence ID" value="NZ_FOBI01000001.1"/>
</dbReference>
<dbReference type="OrthoDB" id="9783171at2"/>
<evidence type="ECO:0000313" key="3">
    <source>
        <dbReference type="Proteomes" id="UP000199297"/>
    </source>
</evidence>
<dbReference type="AlphaFoldDB" id="A0A1H7GLN8"/>
<gene>
    <name evidence="2" type="ORF">SAMN05216262_101223</name>
</gene>
<dbReference type="InterPro" id="IPR039558">
    <property type="entry name" value="TPA1/OFD1_N"/>
</dbReference>
<dbReference type="STRING" id="641665.GCA_002104455_00480"/>
<evidence type="ECO:0000259" key="1">
    <source>
        <dbReference type="Pfam" id="PF13661"/>
    </source>
</evidence>
<proteinExistence type="predicted"/>
<sequence>MKLSLNEPNNISKLKQDYLAHGYVQLQHALSADSANLISEKLATQKQWNLVYRRNGCHQDLNSVEVATWSSEHKNNLLKLVHSNADNSFQYFYETIPIYDIYYDKLLPGHFFNDIVEFLNSEPTLNLFRTLLNAPEINFADAQITRFSAGHFLNRHNDDVPGKNRVAAFVINLTKEWRADWGGALQLLTNDLDIKKSFMPTFNDINIFKVPVEHLVTYVPPYTPVARLSITGWLRSGVNPKDNKGQA</sequence>
<dbReference type="GO" id="GO:0031543">
    <property type="term" value="F:peptidyl-proline dioxygenase activity"/>
    <property type="evidence" value="ECO:0007669"/>
    <property type="project" value="TreeGrafter"/>
</dbReference>
<dbReference type="Gene3D" id="2.60.120.620">
    <property type="entry name" value="q2cbj1_9rhob like domain"/>
    <property type="match status" value="1"/>
</dbReference>
<dbReference type="EMBL" id="FOBI01000001">
    <property type="protein sequence ID" value="SEK38457.1"/>
    <property type="molecule type" value="Genomic_DNA"/>
</dbReference>
<dbReference type="InterPro" id="IPR051842">
    <property type="entry name" value="uS12_prolyl_hydroxylase"/>
</dbReference>
<dbReference type="Pfam" id="PF13661">
    <property type="entry name" value="2OG-FeII_Oxy_4"/>
    <property type="match status" value="1"/>
</dbReference>
<dbReference type="PANTHER" id="PTHR12117:SF0">
    <property type="entry name" value="PROLYL 3-HYDROXYLASE OGFOD1"/>
    <property type="match status" value="1"/>
</dbReference>